<dbReference type="EMBL" id="ASGP02000002">
    <property type="protein sequence ID" value="KAH9520712.1"/>
    <property type="molecule type" value="Genomic_DNA"/>
</dbReference>
<reference evidence="1" key="2">
    <citation type="journal article" date="2022" name="Res Sq">
        <title>Comparative Genomics Reveals Insights into the Divergent Evolution of Astigmatic Mites and Household Pest Adaptations.</title>
        <authorList>
            <person name="Xiong Q."/>
            <person name="Wan A.T.-Y."/>
            <person name="Liu X.-Y."/>
            <person name="Fung C.S.-H."/>
            <person name="Xiao X."/>
            <person name="Malainual N."/>
            <person name="Hou J."/>
            <person name="Wang L."/>
            <person name="Wang M."/>
            <person name="Yang K."/>
            <person name="Cui Y."/>
            <person name="Leung E."/>
            <person name="Nong W."/>
            <person name="Shin S.-K."/>
            <person name="Au S."/>
            <person name="Jeong K.Y."/>
            <person name="Chew F.T."/>
            <person name="Hui J."/>
            <person name="Leung T.F."/>
            <person name="Tungtrongchitr A."/>
            <person name="Zhong N."/>
            <person name="Liu Z."/>
            <person name="Tsui S."/>
        </authorList>
    </citation>
    <scope>NUCLEOTIDE SEQUENCE</scope>
    <source>
        <strain evidence="1">Derf</strain>
        <tissue evidence="1">Whole organism</tissue>
    </source>
</reference>
<evidence type="ECO:0000313" key="2">
    <source>
        <dbReference type="Proteomes" id="UP000790347"/>
    </source>
</evidence>
<organism evidence="1 2">
    <name type="scientific">Dermatophagoides farinae</name>
    <name type="common">American house dust mite</name>
    <dbReference type="NCBI Taxonomy" id="6954"/>
    <lineage>
        <taxon>Eukaryota</taxon>
        <taxon>Metazoa</taxon>
        <taxon>Ecdysozoa</taxon>
        <taxon>Arthropoda</taxon>
        <taxon>Chelicerata</taxon>
        <taxon>Arachnida</taxon>
        <taxon>Acari</taxon>
        <taxon>Acariformes</taxon>
        <taxon>Sarcoptiformes</taxon>
        <taxon>Astigmata</taxon>
        <taxon>Psoroptidia</taxon>
        <taxon>Analgoidea</taxon>
        <taxon>Pyroglyphidae</taxon>
        <taxon>Dermatophagoidinae</taxon>
        <taxon>Dermatophagoides</taxon>
    </lineage>
</organism>
<protein>
    <submittedName>
        <fullName evidence="1">Uncharacterized protein</fullName>
    </submittedName>
</protein>
<sequence length="74" mass="8616">MNNKSLLITTKFLLHVVNIRNLFNSERMFHLHTAEAAAAAQCVLLFRQNSDQFLINTKLKSKIDDIHYHFLFAV</sequence>
<proteinExistence type="predicted"/>
<keyword evidence="2" id="KW-1185">Reference proteome</keyword>
<dbReference type="Proteomes" id="UP000790347">
    <property type="component" value="Unassembled WGS sequence"/>
</dbReference>
<accession>A0A922I368</accession>
<dbReference type="AlphaFoldDB" id="A0A922I368"/>
<gene>
    <name evidence="1" type="ORF">DERF_004402</name>
</gene>
<reference evidence="1" key="1">
    <citation type="submission" date="2013-05" db="EMBL/GenBank/DDBJ databases">
        <authorList>
            <person name="Yim A.K.Y."/>
            <person name="Chan T.F."/>
            <person name="Ji K.M."/>
            <person name="Liu X.Y."/>
            <person name="Zhou J.W."/>
            <person name="Li R.Q."/>
            <person name="Yang K.Y."/>
            <person name="Li J."/>
            <person name="Li M."/>
            <person name="Law P.T.W."/>
            <person name="Wu Y.L."/>
            <person name="Cai Z.L."/>
            <person name="Qin H."/>
            <person name="Bao Y."/>
            <person name="Leung R.K.K."/>
            <person name="Ng P.K.S."/>
            <person name="Zou J."/>
            <person name="Zhong X.J."/>
            <person name="Ran P.X."/>
            <person name="Zhong N.S."/>
            <person name="Liu Z.G."/>
            <person name="Tsui S.K.W."/>
        </authorList>
    </citation>
    <scope>NUCLEOTIDE SEQUENCE</scope>
    <source>
        <strain evidence="1">Derf</strain>
        <tissue evidence="1">Whole organism</tissue>
    </source>
</reference>
<evidence type="ECO:0000313" key="1">
    <source>
        <dbReference type="EMBL" id="KAH9520712.1"/>
    </source>
</evidence>
<name>A0A922I368_DERFA</name>
<comment type="caution">
    <text evidence="1">The sequence shown here is derived from an EMBL/GenBank/DDBJ whole genome shotgun (WGS) entry which is preliminary data.</text>
</comment>